<comment type="caution">
    <text evidence="1">The sequence shown here is derived from an EMBL/GenBank/DDBJ whole genome shotgun (WGS) entry which is preliminary data.</text>
</comment>
<protein>
    <submittedName>
        <fullName evidence="1">Uncharacterized protein</fullName>
    </submittedName>
</protein>
<name>A0A1F5NEG4_9BACT</name>
<accession>A0A1F5NEG4</accession>
<evidence type="ECO:0000313" key="2">
    <source>
        <dbReference type="Proteomes" id="UP000176547"/>
    </source>
</evidence>
<proteinExistence type="predicted"/>
<sequence length="319" mass="36088">MKFFAKAICDRAQIENRKSWDADGIELYLRGTPLWDESTRDLLNFASDNFKQVNLEIGDRISQEPLIPADLLGLFTVNYIRAALETLRKLPNGGKLIVHLAAHCEPIIEPPYLDFLNQAETRGGTLQLALEQVERLDPKRERILLENIIVLDWMDEETGKIATPPIGYVTQDFGTWPRVVDLAHHGITAHVLARAEPNPDTNGTAYYSSEKFGRIPFHFGPAEEQLAKITKSTPRGAVTLEIVESFPYLQEVHVSVNSGLLDGYGFDAPDPYFSLERVLRIFSGMDELVFVPELREETGDYVAAAQNHEMFRELKAMFR</sequence>
<evidence type="ECO:0000313" key="1">
    <source>
        <dbReference type="EMBL" id="OGE75932.1"/>
    </source>
</evidence>
<gene>
    <name evidence="1" type="ORF">A3K06_03505</name>
</gene>
<dbReference type="Proteomes" id="UP000176547">
    <property type="component" value="Unassembled WGS sequence"/>
</dbReference>
<reference evidence="1 2" key="1">
    <citation type="journal article" date="2016" name="Nat. Commun.">
        <title>Thousands of microbial genomes shed light on interconnected biogeochemical processes in an aquifer system.</title>
        <authorList>
            <person name="Anantharaman K."/>
            <person name="Brown C.T."/>
            <person name="Hug L.A."/>
            <person name="Sharon I."/>
            <person name="Castelle C.J."/>
            <person name="Probst A.J."/>
            <person name="Thomas B.C."/>
            <person name="Singh A."/>
            <person name="Wilkins M.J."/>
            <person name="Karaoz U."/>
            <person name="Brodie E.L."/>
            <person name="Williams K.H."/>
            <person name="Hubbard S.S."/>
            <person name="Banfield J.F."/>
        </authorList>
    </citation>
    <scope>NUCLEOTIDE SEQUENCE [LARGE SCALE GENOMIC DNA]</scope>
</reference>
<dbReference type="EMBL" id="MFEG01000022">
    <property type="protein sequence ID" value="OGE75932.1"/>
    <property type="molecule type" value="Genomic_DNA"/>
</dbReference>
<organism evidence="1 2">
    <name type="scientific">Candidatus Doudnabacteria bacterium RIFCSPHIGHO2_01_52_17</name>
    <dbReference type="NCBI Taxonomy" id="1817820"/>
    <lineage>
        <taxon>Bacteria</taxon>
        <taxon>Candidatus Doudnaibacteriota</taxon>
    </lineage>
</organism>
<dbReference type="AlphaFoldDB" id="A0A1F5NEG4"/>